<reference evidence="2 3" key="1">
    <citation type="journal article" date="2010" name="BMC Genomics">
        <title>Genome analysis and comparative genomics of a Giardia intestinalis assemblage E isolate.</title>
        <authorList>
            <person name="Jerlstrom-Hultqvist J."/>
            <person name="Franzen O."/>
            <person name="Ankarklev J."/>
            <person name="Xu F."/>
            <person name="Nohynkova E."/>
            <person name="Andersson J.O."/>
            <person name="Svard S.G."/>
            <person name="Andersson B."/>
        </authorList>
    </citation>
    <scope>NUCLEOTIDE SEQUENCE [LARGE SCALE GENOMIC DNA]</scope>
    <source>
        <strain evidence="2 3">P15</strain>
    </source>
</reference>
<protein>
    <submittedName>
        <fullName evidence="2">Uncharacterized protein</fullName>
    </submittedName>
</protein>
<dbReference type="STRING" id="658858.E1EZE9"/>
<comment type="caution">
    <text evidence="2">The sequence shown here is derived from an EMBL/GenBank/DDBJ whole genome shotgun (WGS) entry which is preliminary data.</text>
</comment>
<feature type="compositionally biased region" description="Polar residues" evidence="1">
    <location>
        <begin position="2912"/>
        <end position="2929"/>
    </location>
</feature>
<gene>
    <name evidence="2" type="ORF">GLP15_929</name>
</gene>
<evidence type="ECO:0000256" key="1">
    <source>
        <dbReference type="SAM" id="MobiDB-lite"/>
    </source>
</evidence>
<name>E1EZE9_GIAIA</name>
<dbReference type="OMA" id="ERFWERI"/>
<proteinExistence type="predicted"/>
<dbReference type="EMBL" id="ACVC01000096">
    <property type="protein sequence ID" value="EFO64407.1"/>
    <property type="molecule type" value="Genomic_DNA"/>
</dbReference>
<dbReference type="OrthoDB" id="10252376at2759"/>
<sequence>MPREALSANQLIESYIKYVIKSKPLVNEAIGKYASHLMAKSSAVSVGSTVQDEKGSLEHHKYLCGIAGLSSMHFCWFTYSALGGALKDYILQIETRLSTGMNMNPPRVTGASSTIEQRNYRPPIIQMDLSTQQELTQNDVKFVSNFIYLVEKIHMWYNPVTKQGSGPGLSLDVIEQRFFGQVSSIYFDQVFSSPEHTISSASTITTSSDPWSFSILPSLSSSSPIYVYNIQKYSCCFNTLREKSHRGIIIPTLEEIINVYALVTWKNLSVSERFWERILFVPYGLHALYFYIYTENCLLISKACRCYRNSFFLARKIFSTSFTTLFELFAIRNKAQSIIPLIDSQQLYKIHIPYSLFLRSTANVSEILSNMAIYRLFRPFFGRAIHNCLGSSWFSVIESRTDATVSSKRGPYPLTTKLFCTFLKFNEYATISKAYSTPFWDSNLPSGRVPYTAYFMSVKNLEKEKQQDAYNTRKFPKIYQYNVPYHEKGEKLSFQSMDPTIYEIMNSMPAEFITNVQKILASNEKEGCSDDSHEYTSFLPLERPILIIVSTDERLINWSNELTNIQLNQYALYCSSDSASIDFVRRYIFTTPSDLPRRTTGECDTCELNNCPCQHQLSEESVVTESVPTRGRPPRIKKESDLLQSPILSSHVSESLSSFIRSLRQTDNVVDILPPQGVSATETIPLFPYQDSADRYASAARPSPELCISDVKSLLFYGFGANFKSQALKRISKPSDPRTLKQQPLSTIATVRKSQAKAIKVRSDANGSASDLRQYTTLERVILKSTTKGNHLCATWPQKNSGTFTRRLQLLNETGYQLRWSTCSPVLTISKCACSIMGVWCNVCNFKLRVAYAKCPAEQAAYDFQQSVNSPSTTLKLESQEVMDLASYLEDCHNYYIKPCKSNDASNEFKVVKEPLSQAFVEPHLKVSPSDTVLFQRNGKQVLSIKRICQQLPAHIIVASFQAAMRLLDVFSQIPFESLFIEEALEMTPQQYNYLDCCYNITSKYRFFAGRKEFPLFTTEPLAKVASISLSEKAPIDLLREALLSLNSMDADVFHAGLTVLSFLIHVPKNTLLSTFQLISEALTSMFSMESSAVIKPAQIMLTFALLDFLDAGYLPEAIHSQVVAAELAVFANIREKNKPADTATDLSRHLSNMSIYFAGYPRDQVKISTIEEYRRRCTEFYNDIKQKATDAVSRHTPYRIFSVLFLHIQAYNLDDEVARLHIPASLLKQLNVALTPFGSTVLRRSIESVSSGSVLNAVRCSSGLICGCGLIAHNPDYIQQQELSELQALTVKDASLNNVLISSEFPGTNRLSTLQLDFLSVSKFSTEMCAELQKFLFSKSPIQPSFVFFMHQTFDQIILQRTFFDIDANVRRVIFDDSRPALLKRYLEIEVPNTLTKISYPLYITVARYAIFQLLIYLWTDVCLSLGEEYNKRFKLNPSGFADTNEHTFFDSLVTYSLHLAQSRALQISALTSAFMCQGALFSDHSVKLAKAAGLSSAISQAIFIRTKTALVYLVPDIMVEPTLAFVRHVYAERIALVDVWAMLTSTTVEKTISERLLASISNADDDMLSMRKLVIYILNRLLLSALFDSIFAPDLEAVEMEAECSSTNGYVDGGAPYPAYYQHIRDAVDSAGITVLDGSPSDLVVSVVPETLLLMLLAFSEACSQTTPPVIRGKNKPIPTSYDFTALLATMPFVSTRPVAHLFTKLCYDYQALSKSSPHSVSPPYILQNVCQHSLEDSLFSIQFQSTHTLYGEVHSLSKTLRDYITDTCVTIDLKQGTRKADLNNKSLQESLVKFSIRELMRVCVHAGCTSFQQHQANIGNQMSKLTDTCLNLKPQSLYLIDPLVRRTVSAWLDCDLLLQGAMQYLFMNVNATLRDMVQACKSKTDDNLLRSHSLASVTQTKAVYREHHQSPKIPKRKDRGSHDTSFEPLKIVFDPTPFYIYYAGSSTVATISSRDPSLSNDVSSPVDSLTTSIKSKDIVGPSKPRTRLALNNAGTLVELGSVDDGSEEPTNPDVFRGSPAFSVISGNVVGTSSINAPLFSKMGRVFRKPEGPTLTPTEFIYTYFDGSVEHFQGQTNTQLTVASMQNIFNISIQPPIPPKLDFYSMNPSSHTVSRILSAPMNFADTFKESSSVQCYISGYSSVLTPLYTLDKSFPICQECYNICTRELDADLSAEKRKLLKQHGAQPIAADSSATFSLPRNNKDLSYPGLDNSLLYYCFICQKLFDPGLLATPSLTTRDVKVLVQACQLGNKPSVNSQHVITPGSQTVFKQCKLYQESSLESQSTILSDGVYQSNLTCLSYCGANEHEGLCVQCVEEAGLPSALASDVYFTIDGLLKRNVLHHNTPAFVLEEYALTYVSAAYSYLFSQKCVGCVSELQVPCLFFAKTTSNDIANEYKHLVYRYEYMLYGRAVCELLNHLLYTTITSLDGQESIHIQFMSLQRKLNNSCQASHPFDRIGNRAVLHILTSFFSAHIKKNTLQSTVTEYSRALAKTYALFKHKTVCAAMDFAIPYTLYPIYSSLQRLLRHCNLCKKIFSEHWLKMYDITGTVLHTLLKTIDSNLVFASLGYNSIFFKYYVILRLLLTDIPAFLLDPRGPRGHEYSYTASTLKDEASFLTFLLKHTFLYGHSLVLGPESPCYLHTLLQFSSILLAYNGVHPCKLLRNSELCKSKEYLFKGSLYGSANVIADNLLIYHFFTNVPQLISLYLENEDATASALRWMQGPDLCQELFKTFSTLEFSVSHALADLGTIQFTPQLVYIHRLVRAKIRTISMSSPLALVDTTLLTQYVHTHAQDGLLTADSFTVLFSCDYSWIYRLAFGVYHYEVSTNQDYLALVQSVSEDSAPKVLCSSISETFMQKLCSPSAGTTSNKLQPFERRCYGIANIRPYPHSITKPQLKATDDAPAAEYGLPNVSSASTTNNESEQDSLKQLSGTENLYMERFATANLHIYDSPLMNSLDLSSISSTHPGLMERTGHQDKSNSLMQPSIADNGTSTSPAPSSVLSTHMVTETYNRMILTPVTSKIQLDLFKDNAIYSKTADTLALLPQATLQGLAPIPTKVLLHVVLRTIRMLLMRAYPMDNQNSMFYPQIAFSKVQNTLSVALGDSIPLPQGPSGELPSTASRDQSTPIDGKYLNLAEQSDSAPKQRARLHVAERFLVVGGTYLHGGLFDYTYEPYRFPDDHTDLDTFFLKYLINYMYIPQREAGQQDLLVVFLQDPVSGISMKEHTILSALMSSNFMVSGLVTDSVEQQKIESLVSDFEALVPEHNRQLLIEIIMSIGVGLGTTPLEMYESIIRTYLLMTTKDRSLPVSTILQASVTFLQILWLMTKKCRKLPDELRPYVQNTDIGKVTHDLYLLRILQGKLKELSVRYNYLLFSFDWCLCNTESKYATVFARGIQQVPVVENYWLQCCNQYIEDFSLQNLATPRAASNPETDVANTSNEGLQDPVSPETAAINDIACSPAALAYRLLWNISYYLPPFYYTTNSPAQASSSINPRMLPSRSSQYYGQQGTLQQSFSTIKQYVLKIHPTACAIDLMIGYVDYMYDCMMDPTYVSRYYSTPLTMGSLFTVQEYGLTDLKNCWLYLTYCKIEFLEKFGLSLHDIVALKAGPTPQVTEEDITIVTTVAELIHSTWSKLSDLKLLHAYVRYRGKYQQLLMDKKEYSCSHAINPIQLTKIFLPMFQQLTLMLEKAYNKFPSTCINNDMCNLLFPTHTLIQQCDIKLHPVLKERWNAYYVHAIPWQAVVPLFSDEFLFNFDLLQRLRRVPNSEQIVLAIKQFSALIRDRWPSILQVIRVPVTAEFIKERHRLLIYGLATERILLSNLNEQYYNHDLNSVMDISRNIMQASRSHVRLIALKSHPENRLNEIFSADVSPYSPSIQNTCTQPPAFGAMPTPTGYAHTPGTSGPTPPPPPYQMGQKLSQLGPGNVLQTHRQPGEYHDTAIYPQERFQYQQGMPGGSRTSYGAVGGNRYYGRQSRVMEPYQRADMLSAPRYPGVHSQAYPPPTRYDPFTMRTGVYPHSNGYGSANMPYQAEQGALMHQRLLAQQYPLTGARAASAPESQLRPGQYHALNQEHLGYQGSSPYLNMPYYQAQPPPHFGINPQRNYSQLHSNAPLFGTTWESFGCPNDAVTVLKKPPGDELSVSSYKETLSVILKLLNKLFPNVVNKKNNLEGSERALFEYIVSLYSQDNLFFEKPFNEDNRRYALGYMSLIREQPLREDELMIQSNILITRINHITSKWPGILGTLEDNAFSILQAFCKKFEQFIQTKKNDIDYHIIVRVGKDCAAFFLSQAYYCAFELRKTYIETRNMPSSLAKRMNEMLDLCIQILPVSEILSSTDIHLRKQLLLALFIKNLFEQQPRI</sequence>
<evidence type="ECO:0000313" key="3">
    <source>
        <dbReference type="Proteomes" id="UP000008974"/>
    </source>
</evidence>
<dbReference type="VEuPathDB" id="GiardiaDB:GLP15_929"/>
<organism evidence="2 3">
    <name type="scientific">Giardia intestinalis (strain P15)</name>
    <name type="common">Giardia lamblia</name>
    <dbReference type="NCBI Taxonomy" id="658858"/>
    <lineage>
        <taxon>Eukaryota</taxon>
        <taxon>Metamonada</taxon>
        <taxon>Diplomonadida</taxon>
        <taxon>Hexamitidae</taxon>
        <taxon>Giardiinae</taxon>
        <taxon>Giardia</taxon>
    </lineage>
</organism>
<accession>E1EZE9</accession>
<feature type="region of interest" description="Disordered" evidence="1">
    <location>
        <begin position="2906"/>
        <end position="2929"/>
    </location>
</feature>
<dbReference type="Proteomes" id="UP000008974">
    <property type="component" value="Unassembled WGS sequence"/>
</dbReference>
<evidence type="ECO:0000313" key="2">
    <source>
        <dbReference type="EMBL" id="EFO64407.1"/>
    </source>
</evidence>